<dbReference type="PANTHER" id="PTHR31544">
    <property type="entry name" value="AIG2-LIKE PROTEIN D"/>
    <property type="match status" value="1"/>
</dbReference>
<organism evidence="4 5">
    <name type="scientific">Nocardia jiangxiensis</name>
    <dbReference type="NCBI Taxonomy" id="282685"/>
    <lineage>
        <taxon>Bacteria</taxon>
        <taxon>Bacillati</taxon>
        <taxon>Actinomycetota</taxon>
        <taxon>Actinomycetes</taxon>
        <taxon>Mycobacteriales</taxon>
        <taxon>Nocardiaceae</taxon>
        <taxon>Nocardia</taxon>
    </lineage>
</organism>
<proteinExistence type="predicted"/>
<dbReference type="Proteomes" id="UP001601992">
    <property type="component" value="Unassembled WGS sequence"/>
</dbReference>
<dbReference type="Gene3D" id="3.10.490.10">
    <property type="entry name" value="Gamma-glutamyl cyclotransferase-like"/>
    <property type="match status" value="1"/>
</dbReference>
<keyword evidence="1 4" id="KW-0808">Transferase</keyword>
<dbReference type="PANTHER" id="PTHR31544:SF2">
    <property type="entry name" value="AIG2-LIKE PROTEIN D"/>
    <property type="match status" value="1"/>
</dbReference>
<name>A0ABW6S9U5_9NOCA</name>
<accession>A0ABW6S9U5</accession>
<dbReference type="CDD" id="cd06661">
    <property type="entry name" value="GGCT_like"/>
    <property type="match status" value="1"/>
</dbReference>
<evidence type="ECO:0000256" key="2">
    <source>
        <dbReference type="ARBA" id="ARBA00030602"/>
    </source>
</evidence>
<protein>
    <recommendedName>
        <fullName evidence="2">Putative gamma-glutamylcyclotransferase</fullName>
    </recommendedName>
</protein>
<dbReference type="InterPro" id="IPR013024">
    <property type="entry name" value="GGCT-like"/>
</dbReference>
<reference evidence="4 5" key="1">
    <citation type="submission" date="2024-10" db="EMBL/GenBank/DDBJ databases">
        <title>The Natural Products Discovery Center: Release of the First 8490 Sequenced Strains for Exploring Actinobacteria Biosynthetic Diversity.</title>
        <authorList>
            <person name="Kalkreuter E."/>
            <person name="Kautsar S.A."/>
            <person name="Yang D."/>
            <person name="Bader C.D."/>
            <person name="Teijaro C.N."/>
            <person name="Fluegel L."/>
            <person name="Davis C.M."/>
            <person name="Simpson J.R."/>
            <person name="Lauterbach L."/>
            <person name="Steele A.D."/>
            <person name="Gui C."/>
            <person name="Meng S."/>
            <person name="Li G."/>
            <person name="Viehrig K."/>
            <person name="Ye F."/>
            <person name="Su P."/>
            <person name="Kiefer A.F."/>
            <person name="Nichols A."/>
            <person name="Cepeda A.J."/>
            <person name="Yan W."/>
            <person name="Fan B."/>
            <person name="Jiang Y."/>
            <person name="Adhikari A."/>
            <person name="Zheng C.-J."/>
            <person name="Schuster L."/>
            <person name="Cowan T.M."/>
            <person name="Smanski M.J."/>
            <person name="Chevrette M.G."/>
            <person name="De Carvalho L.P.S."/>
            <person name="Shen B."/>
        </authorList>
    </citation>
    <scope>NUCLEOTIDE SEQUENCE [LARGE SCALE GENOMIC DNA]</scope>
    <source>
        <strain evidence="4 5">NPDC002593</strain>
    </source>
</reference>
<comment type="caution">
    <text evidence="4">The sequence shown here is derived from an EMBL/GenBank/DDBJ whole genome shotgun (WGS) entry which is preliminary data.</text>
</comment>
<evidence type="ECO:0000313" key="5">
    <source>
        <dbReference type="Proteomes" id="UP001601992"/>
    </source>
</evidence>
<dbReference type="InterPro" id="IPR045038">
    <property type="entry name" value="AIG2-like"/>
</dbReference>
<gene>
    <name evidence="4" type="ORF">ACFYXQ_31695</name>
</gene>
<keyword evidence="5" id="KW-1185">Reference proteome</keyword>
<dbReference type="Pfam" id="PF06094">
    <property type="entry name" value="GGACT"/>
    <property type="match status" value="1"/>
</dbReference>
<dbReference type="InterPro" id="IPR036568">
    <property type="entry name" value="GGCT-like_sf"/>
</dbReference>
<dbReference type="EMBL" id="JBIAQY010000013">
    <property type="protein sequence ID" value="MFF3572348.1"/>
    <property type="molecule type" value="Genomic_DNA"/>
</dbReference>
<dbReference type="GO" id="GO:0016746">
    <property type="term" value="F:acyltransferase activity"/>
    <property type="evidence" value="ECO:0007669"/>
    <property type="project" value="UniProtKB-KW"/>
</dbReference>
<feature type="domain" description="Gamma-glutamylcyclotransferase AIG2-like" evidence="3">
    <location>
        <begin position="33"/>
        <end position="136"/>
    </location>
</feature>
<evidence type="ECO:0000313" key="4">
    <source>
        <dbReference type="EMBL" id="MFF3572348.1"/>
    </source>
</evidence>
<dbReference type="RefSeq" id="WP_387405987.1">
    <property type="nucleotide sequence ID" value="NZ_JBIAQY010000013.1"/>
</dbReference>
<evidence type="ECO:0000259" key="3">
    <source>
        <dbReference type="Pfam" id="PF06094"/>
    </source>
</evidence>
<evidence type="ECO:0000256" key="1">
    <source>
        <dbReference type="ARBA" id="ARBA00022679"/>
    </source>
</evidence>
<dbReference type="SUPFAM" id="SSF110857">
    <property type="entry name" value="Gamma-glutamyl cyclotransferase-like"/>
    <property type="match status" value="1"/>
</dbReference>
<sequence length="165" mass="18094">MTEGGARGPAGPRGDTAALAGRLSSLAPQADTLFAYGTLQFGPVLEELLGRVPEADLGVARDRRVAALPKRAYPGLVAEPGRMASGLVLQGLTPADWEIIDAFEDAQYELRPVRVIGREEPVPTYVWTDVVAERDWHPEEFAADHLHGYTTLCARWRAEFGRRTR</sequence>
<keyword evidence="4" id="KW-0012">Acyltransferase</keyword>
<dbReference type="InterPro" id="IPR009288">
    <property type="entry name" value="AIG2-like_dom"/>
</dbReference>